<organism evidence="9 10">
    <name type="scientific">Promicromonospora citrea</name>
    <dbReference type="NCBI Taxonomy" id="43677"/>
    <lineage>
        <taxon>Bacteria</taxon>
        <taxon>Bacillati</taxon>
        <taxon>Actinomycetota</taxon>
        <taxon>Actinomycetes</taxon>
        <taxon>Micrococcales</taxon>
        <taxon>Promicromonosporaceae</taxon>
        <taxon>Promicromonospora</taxon>
    </lineage>
</organism>
<dbReference type="CDD" id="cd01189">
    <property type="entry name" value="INT_ICEBs1_C_like"/>
    <property type="match status" value="1"/>
</dbReference>
<dbReference type="PANTHER" id="PTHR30349:SF64">
    <property type="entry name" value="PROPHAGE INTEGRASE INTD-RELATED"/>
    <property type="match status" value="1"/>
</dbReference>
<evidence type="ECO:0000313" key="9">
    <source>
        <dbReference type="EMBL" id="GGM43926.1"/>
    </source>
</evidence>
<dbReference type="PROSITE" id="PS51900">
    <property type="entry name" value="CB"/>
    <property type="match status" value="1"/>
</dbReference>
<reference evidence="9" key="1">
    <citation type="journal article" date="2014" name="Int. J. Syst. Evol. Microbiol.">
        <title>Complete genome sequence of Corynebacterium casei LMG S-19264T (=DSM 44701T), isolated from a smear-ripened cheese.</title>
        <authorList>
            <consortium name="US DOE Joint Genome Institute (JGI-PGF)"/>
            <person name="Walter F."/>
            <person name="Albersmeier A."/>
            <person name="Kalinowski J."/>
            <person name="Ruckert C."/>
        </authorList>
    </citation>
    <scope>NUCLEOTIDE SEQUENCE</scope>
    <source>
        <strain evidence="9">JCM 3051</strain>
    </source>
</reference>
<dbReference type="GO" id="GO:0003677">
    <property type="term" value="F:DNA binding"/>
    <property type="evidence" value="ECO:0007669"/>
    <property type="project" value="UniProtKB-UniRule"/>
</dbReference>
<proteinExistence type="inferred from homology"/>
<dbReference type="InterPro" id="IPR011010">
    <property type="entry name" value="DNA_brk_join_enz"/>
</dbReference>
<comment type="similarity">
    <text evidence="1">Belongs to the 'phage' integrase family.</text>
</comment>
<dbReference type="InterPro" id="IPR004107">
    <property type="entry name" value="Integrase_SAM-like_N"/>
</dbReference>
<feature type="domain" description="Core-binding (CB)" evidence="8">
    <location>
        <begin position="83"/>
        <end position="173"/>
    </location>
</feature>
<dbReference type="GO" id="GO:0015074">
    <property type="term" value="P:DNA integration"/>
    <property type="evidence" value="ECO:0007669"/>
    <property type="project" value="UniProtKB-KW"/>
</dbReference>
<keyword evidence="3 5" id="KW-0238">DNA-binding</keyword>
<evidence type="ECO:0000259" key="7">
    <source>
        <dbReference type="PROSITE" id="PS51898"/>
    </source>
</evidence>
<accession>A0A8H9GPS8</accession>
<dbReference type="EMBL" id="BMPT01000028">
    <property type="protein sequence ID" value="GGM43926.1"/>
    <property type="molecule type" value="Genomic_DNA"/>
</dbReference>
<dbReference type="Pfam" id="PF00589">
    <property type="entry name" value="Phage_integrase"/>
    <property type="match status" value="1"/>
</dbReference>
<evidence type="ECO:0000259" key="8">
    <source>
        <dbReference type="PROSITE" id="PS51900"/>
    </source>
</evidence>
<dbReference type="Gene3D" id="1.10.150.130">
    <property type="match status" value="1"/>
</dbReference>
<dbReference type="InterPro" id="IPR058717">
    <property type="entry name" value="Phage_L5_Integrase_N"/>
</dbReference>
<dbReference type="RefSeq" id="WP_171108898.1">
    <property type="nucleotide sequence ID" value="NZ_BMPT01000028.1"/>
</dbReference>
<dbReference type="PROSITE" id="PS51898">
    <property type="entry name" value="TYR_RECOMBINASE"/>
    <property type="match status" value="1"/>
</dbReference>
<dbReference type="InterPro" id="IPR050090">
    <property type="entry name" value="Tyrosine_recombinase_XerCD"/>
</dbReference>
<name>A0A8H9GPS8_9MICO</name>
<protein>
    <submittedName>
        <fullName evidence="9">Putative prophage phiRv2 integrase</fullName>
    </submittedName>
</protein>
<dbReference type="InterPro" id="IPR044068">
    <property type="entry name" value="CB"/>
</dbReference>
<evidence type="ECO:0000256" key="3">
    <source>
        <dbReference type="ARBA" id="ARBA00023125"/>
    </source>
</evidence>
<keyword evidence="4" id="KW-0233">DNA recombination</keyword>
<dbReference type="Proteomes" id="UP000655589">
    <property type="component" value="Unassembled WGS sequence"/>
</dbReference>
<dbReference type="AlphaFoldDB" id="A0A8H9GPS8"/>
<evidence type="ECO:0000256" key="2">
    <source>
        <dbReference type="ARBA" id="ARBA00022908"/>
    </source>
</evidence>
<sequence length="385" mass="42865">MTGTSGKRTFGELEKRKNAATGKVTGWRARYTGPDAQRHPKTFGDKMAAEAWLNAERILIDRGGWKPPRVREAEARLAEQRSITFREWAERSVANKKLRPNTRNRYAKVLKNRILPELGDIPLRDLTRLDITNWHTRLTTTLAREARERQAKGHKKGTSDGRGALFSAYQVLSSILNDAVAHEMLDASPAKVKGGLQYEVVHDPVVLTPEQMWQLADLMPAHLTAIVPLATTTGLRNGELRALRRRHLDLSDPTRAVVRVRGTAPNHRGAGFNGEVGEPKTKTSKRDVAIPSFVVPILRDHLEQFTGQGEDAFVFPGRYGEVLNRSGIDDHWKVARQQLGLDDLHVHDLRHTALTWAARSGATLAELMAIAGHANPTIGSVRFSV</sequence>
<evidence type="ECO:0000256" key="5">
    <source>
        <dbReference type="PROSITE-ProRule" id="PRU01248"/>
    </source>
</evidence>
<evidence type="ECO:0000256" key="1">
    <source>
        <dbReference type="ARBA" id="ARBA00008857"/>
    </source>
</evidence>
<gene>
    <name evidence="9" type="ORF">GCM10010102_44240</name>
</gene>
<dbReference type="Gene3D" id="1.10.443.10">
    <property type="entry name" value="Intergrase catalytic core"/>
    <property type="match status" value="1"/>
</dbReference>
<evidence type="ECO:0000256" key="6">
    <source>
        <dbReference type="SAM" id="MobiDB-lite"/>
    </source>
</evidence>
<evidence type="ECO:0000256" key="4">
    <source>
        <dbReference type="ARBA" id="ARBA00023172"/>
    </source>
</evidence>
<dbReference type="InterPro" id="IPR010998">
    <property type="entry name" value="Integrase_recombinase_N"/>
</dbReference>
<dbReference type="GO" id="GO:0006310">
    <property type="term" value="P:DNA recombination"/>
    <property type="evidence" value="ECO:0007669"/>
    <property type="project" value="UniProtKB-KW"/>
</dbReference>
<comment type="caution">
    <text evidence="9">The sequence shown here is derived from an EMBL/GenBank/DDBJ whole genome shotgun (WGS) entry which is preliminary data.</text>
</comment>
<dbReference type="Pfam" id="PF14659">
    <property type="entry name" value="Phage_int_SAM_3"/>
    <property type="match status" value="1"/>
</dbReference>
<dbReference type="Pfam" id="PF26003">
    <property type="entry name" value="Integrase_N_phage"/>
    <property type="match status" value="1"/>
</dbReference>
<keyword evidence="10" id="KW-1185">Reference proteome</keyword>
<evidence type="ECO:0000313" key="10">
    <source>
        <dbReference type="Proteomes" id="UP000655589"/>
    </source>
</evidence>
<keyword evidence="2" id="KW-0229">DNA integration</keyword>
<dbReference type="SUPFAM" id="SSF56349">
    <property type="entry name" value="DNA breaking-rejoining enzymes"/>
    <property type="match status" value="1"/>
</dbReference>
<feature type="region of interest" description="Disordered" evidence="6">
    <location>
        <begin position="1"/>
        <end position="39"/>
    </location>
</feature>
<feature type="domain" description="Tyr recombinase" evidence="7">
    <location>
        <begin position="202"/>
        <end position="385"/>
    </location>
</feature>
<dbReference type="InterPro" id="IPR013762">
    <property type="entry name" value="Integrase-like_cat_sf"/>
</dbReference>
<dbReference type="InterPro" id="IPR002104">
    <property type="entry name" value="Integrase_catalytic"/>
</dbReference>
<reference evidence="9" key="2">
    <citation type="submission" date="2020-09" db="EMBL/GenBank/DDBJ databases">
        <authorList>
            <person name="Sun Q."/>
            <person name="Ohkuma M."/>
        </authorList>
    </citation>
    <scope>NUCLEOTIDE SEQUENCE</scope>
    <source>
        <strain evidence="9">JCM 3051</strain>
    </source>
</reference>
<dbReference type="PANTHER" id="PTHR30349">
    <property type="entry name" value="PHAGE INTEGRASE-RELATED"/>
    <property type="match status" value="1"/>
</dbReference>